<dbReference type="SMART" id="SM00060">
    <property type="entry name" value="FN3"/>
    <property type="match status" value="4"/>
</dbReference>
<feature type="domain" description="Ig-like" evidence="6">
    <location>
        <begin position="181"/>
        <end position="273"/>
    </location>
</feature>
<dbReference type="SMART" id="SM00408">
    <property type="entry name" value="IGc2"/>
    <property type="match status" value="4"/>
</dbReference>
<dbReference type="PRINTS" id="PR00014">
    <property type="entry name" value="FNTYPEIII"/>
</dbReference>
<dbReference type="InterPro" id="IPR007110">
    <property type="entry name" value="Ig-like_dom"/>
</dbReference>
<dbReference type="SUPFAM" id="SSF49265">
    <property type="entry name" value="Fibronectin type III"/>
    <property type="match status" value="2"/>
</dbReference>
<dbReference type="InterPro" id="IPR013098">
    <property type="entry name" value="Ig_I-set"/>
</dbReference>
<dbReference type="AlphaFoldDB" id="A0A6A4VTV4"/>
<dbReference type="SUPFAM" id="SSF48726">
    <property type="entry name" value="Immunoglobulin"/>
    <property type="match status" value="4"/>
</dbReference>
<feature type="region of interest" description="Disordered" evidence="4">
    <location>
        <begin position="1053"/>
        <end position="1096"/>
    </location>
</feature>
<keyword evidence="2" id="KW-1015">Disulfide bond</keyword>
<feature type="compositionally biased region" description="Low complexity" evidence="4">
    <location>
        <begin position="880"/>
        <end position="889"/>
    </location>
</feature>
<accession>A0A6A4VTV4</accession>
<keyword evidence="5" id="KW-0472">Membrane</keyword>
<feature type="domain" description="Ig-like" evidence="6">
    <location>
        <begin position="1"/>
        <end position="87"/>
    </location>
</feature>
<evidence type="ECO:0000256" key="4">
    <source>
        <dbReference type="SAM" id="MobiDB-lite"/>
    </source>
</evidence>
<dbReference type="FunFam" id="2.60.40.10:FF:000032">
    <property type="entry name" value="palladin isoform X1"/>
    <property type="match status" value="2"/>
</dbReference>
<evidence type="ECO:0000259" key="7">
    <source>
        <dbReference type="PROSITE" id="PS50853"/>
    </source>
</evidence>
<feature type="domain" description="Fibronectin type-III" evidence="7">
    <location>
        <begin position="607"/>
        <end position="701"/>
    </location>
</feature>
<evidence type="ECO:0000256" key="3">
    <source>
        <dbReference type="ARBA" id="ARBA00023319"/>
    </source>
</evidence>
<dbReference type="Pfam" id="PF07679">
    <property type="entry name" value="I-set"/>
    <property type="match status" value="2"/>
</dbReference>
<dbReference type="Pfam" id="PF00041">
    <property type="entry name" value="fn3"/>
    <property type="match status" value="2"/>
</dbReference>
<evidence type="ECO:0000256" key="2">
    <source>
        <dbReference type="ARBA" id="ARBA00023157"/>
    </source>
</evidence>
<dbReference type="SMART" id="SM00409">
    <property type="entry name" value="IG"/>
    <property type="match status" value="4"/>
</dbReference>
<keyword evidence="3" id="KW-0393">Immunoglobulin domain</keyword>
<keyword evidence="9" id="KW-1185">Reference proteome</keyword>
<dbReference type="InterPro" id="IPR036179">
    <property type="entry name" value="Ig-like_dom_sf"/>
</dbReference>
<keyword evidence="5" id="KW-0812">Transmembrane</keyword>
<dbReference type="InterPro" id="IPR013783">
    <property type="entry name" value="Ig-like_fold"/>
</dbReference>
<dbReference type="FunFam" id="2.60.40.10:FF:000028">
    <property type="entry name" value="Neuronal cell adhesion molecule"/>
    <property type="match status" value="1"/>
</dbReference>
<evidence type="ECO:0000256" key="1">
    <source>
        <dbReference type="ARBA" id="ARBA00022737"/>
    </source>
</evidence>
<feature type="domain" description="Ig-like" evidence="6">
    <location>
        <begin position="92"/>
        <end position="176"/>
    </location>
</feature>
<dbReference type="InterPro" id="IPR050964">
    <property type="entry name" value="Striated_Muscle_Regulatory"/>
</dbReference>
<dbReference type="CDD" id="cd00063">
    <property type="entry name" value="FN3"/>
    <property type="match status" value="3"/>
</dbReference>
<feature type="compositionally biased region" description="Pro residues" evidence="4">
    <location>
        <begin position="947"/>
        <end position="957"/>
    </location>
</feature>
<reference evidence="8 9" key="1">
    <citation type="submission" date="2019-07" db="EMBL/GenBank/DDBJ databases">
        <title>Draft genome assembly of a fouling barnacle, Amphibalanus amphitrite (Darwin, 1854): The first reference genome for Thecostraca.</title>
        <authorList>
            <person name="Kim W."/>
        </authorList>
    </citation>
    <scope>NUCLEOTIDE SEQUENCE [LARGE SCALE GENOMIC DNA]</scope>
    <source>
        <strain evidence="8">SNU_AA5</strain>
        <tissue evidence="8">Soma without cirri and trophi</tissue>
    </source>
</reference>
<dbReference type="PROSITE" id="PS50853">
    <property type="entry name" value="FN3"/>
    <property type="match status" value="3"/>
</dbReference>
<dbReference type="GO" id="GO:0045214">
    <property type="term" value="P:sarcomere organization"/>
    <property type="evidence" value="ECO:0007669"/>
    <property type="project" value="TreeGrafter"/>
</dbReference>
<feature type="domain" description="Fibronectin type-III" evidence="7">
    <location>
        <begin position="392"/>
        <end position="487"/>
    </location>
</feature>
<dbReference type="InterPro" id="IPR003599">
    <property type="entry name" value="Ig_sub"/>
</dbReference>
<evidence type="ECO:0000313" key="9">
    <source>
        <dbReference type="Proteomes" id="UP000440578"/>
    </source>
</evidence>
<feature type="domain" description="Fibronectin type-III" evidence="7">
    <location>
        <begin position="507"/>
        <end position="602"/>
    </location>
</feature>
<evidence type="ECO:0000259" key="6">
    <source>
        <dbReference type="PROSITE" id="PS50835"/>
    </source>
</evidence>
<dbReference type="PANTHER" id="PTHR13817:SF172">
    <property type="entry name" value="IG-LIKE DOMAIN-CONTAINING PROTEIN"/>
    <property type="match status" value="1"/>
</dbReference>
<dbReference type="InterPro" id="IPR003598">
    <property type="entry name" value="Ig_sub2"/>
</dbReference>
<dbReference type="InterPro" id="IPR013106">
    <property type="entry name" value="Ig_V-set"/>
</dbReference>
<feature type="region of interest" description="Disordered" evidence="4">
    <location>
        <begin position="1115"/>
        <end position="1151"/>
    </location>
</feature>
<evidence type="ECO:0000313" key="8">
    <source>
        <dbReference type="EMBL" id="KAF0292801.1"/>
    </source>
</evidence>
<dbReference type="Gene3D" id="2.60.40.10">
    <property type="entry name" value="Immunoglobulins"/>
    <property type="match status" value="7"/>
</dbReference>
<name>A0A6A4VTV4_AMPAM</name>
<dbReference type="InterPro" id="IPR036116">
    <property type="entry name" value="FN3_sf"/>
</dbReference>
<feature type="transmembrane region" description="Helical" evidence="5">
    <location>
        <begin position="725"/>
        <end position="748"/>
    </location>
</feature>
<dbReference type="Pfam" id="PF13927">
    <property type="entry name" value="Ig_3"/>
    <property type="match status" value="2"/>
</dbReference>
<protein>
    <submittedName>
        <fullName evidence="8">Roundabout 2</fullName>
    </submittedName>
</protein>
<dbReference type="GO" id="GO:0031430">
    <property type="term" value="C:M band"/>
    <property type="evidence" value="ECO:0007669"/>
    <property type="project" value="TreeGrafter"/>
</dbReference>
<gene>
    <name evidence="8" type="primary">ROBO2_1</name>
    <name evidence="8" type="ORF">FJT64_009276</name>
</gene>
<dbReference type="PANTHER" id="PTHR13817">
    <property type="entry name" value="TITIN"/>
    <property type="match status" value="1"/>
</dbReference>
<sequence length="1151" mass="122581">MIPVDTKVAVGGQAVLRCSPPKGDPPPTVRWKLNGKTVDISTTDRLKIQNEGDLLIDGATVEDAGKYVCEAHNYAGMHRQTPSAVLSVHVRPHLVDAPANATVLAGESVDLVCRVAGDPTPAVYWSRQNGRMPVGRIDLLPDKTLRIENVQPQDEGLYVCEAENPVGNVTASATVTVHSPPSFERPPSDHRAALGDSVTLECGTTGRPPPVLFWSRAGSDDALFAGDTRGRFSVGVDGSLHIATCQAGDRGHYSCTAVNAVGSLVARAHLEVAESGAVRPPPVLAVLPANQTLPLNSPALVPCRPADSTATVSWMKDGRPITPGQPRIQLDTDGTSLKVDDLQLSDSGLYTCTVTSVSGVSTSASARLTVANPTNPNIQFHRLAGPGSYPSAPQRPRLVGRNTTSVELSWRPGRQLGGSALQGYRVERYSPDTDNGWVSAVQRVAAETVTVAGLRPDTTYVFGVRAENGQGLSPLSELSVPVHTLPAPAEGAEGRRMAEASRALQEFTVKLESATAVSATAVNLQWKIVSGADWVQGLVIRYRHTDSEQPFQSLSIHNSGAAGSYVVASLLKFASYQFFVVPFFQSVYGRPSNSRTVRTLQDAPSGPPLELEVRPLNSTAAVVSWLPPSSSERNGITRGYRLQLSQQRASFRFNVTVNSSTTQVILKNLTAGAGFSIQLAAVNEIGTGPLSEPVHFQMAPDASAPGGGGVNSRQVPAAGGLFSQAWFIATIGGLLFVLLTTLVAVICWRRRREKKALGNLTVPSGKPDDISLLPLQTERGPLWIDPGYDRGWRGDFQKPSEAKLLNCELPALVPAEYAELDQRGMRTFYGQTGGLRDDQEPAPYATTMLVGGAGRRPLVRTCGSDEPVLRHSGSDGGPVYGSSSGGSYSRAPRTPGYDTQPNLPYRDDNISPNLPYLTGAHSPNPPYLYEDNYPPESYHRPDINEFVPPPPPCPPPDLTSTPSHSAHFSHLPHAGSSGSVRGLGSPRAQRRHPAGTGTTGSRSGRAGRQPLYNLTPRCESGPESDLPGRRAGEPRLQLQERSGAPQLQLFGAAEESELSERELSPESSVNGEAGGSWEPTSCDEDSDAVGAGDEASFSESVLRAARLAGVTVTAAGIPEQYPPNNLNQRNYRTEDDVHSEERGPLLATGPS</sequence>
<dbReference type="InterPro" id="IPR003961">
    <property type="entry name" value="FN3_dom"/>
</dbReference>
<dbReference type="SMART" id="SM00406">
    <property type="entry name" value="IGv"/>
    <property type="match status" value="2"/>
</dbReference>
<feature type="region of interest" description="Disordered" evidence="4">
    <location>
        <begin position="861"/>
        <end position="1031"/>
    </location>
</feature>
<feature type="domain" description="Ig-like" evidence="6">
    <location>
        <begin position="282"/>
        <end position="369"/>
    </location>
</feature>
<proteinExistence type="predicted"/>
<keyword evidence="1" id="KW-0677">Repeat</keyword>
<dbReference type="OrthoDB" id="428111at2759"/>
<feature type="compositionally biased region" description="Basic and acidic residues" evidence="4">
    <location>
        <begin position="1131"/>
        <end position="1143"/>
    </location>
</feature>
<evidence type="ECO:0000256" key="5">
    <source>
        <dbReference type="SAM" id="Phobius"/>
    </source>
</evidence>
<dbReference type="Proteomes" id="UP000440578">
    <property type="component" value="Unassembled WGS sequence"/>
</dbReference>
<comment type="caution">
    <text evidence="8">The sequence shown here is derived from an EMBL/GenBank/DDBJ whole genome shotgun (WGS) entry which is preliminary data.</text>
</comment>
<organism evidence="8 9">
    <name type="scientific">Amphibalanus amphitrite</name>
    <name type="common">Striped barnacle</name>
    <name type="synonym">Balanus amphitrite</name>
    <dbReference type="NCBI Taxonomy" id="1232801"/>
    <lineage>
        <taxon>Eukaryota</taxon>
        <taxon>Metazoa</taxon>
        <taxon>Ecdysozoa</taxon>
        <taxon>Arthropoda</taxon>
        <taxon>Crustacea</taxon>
        <taxon>Multicrustacea</taxon>
        <taxon>Cirripedia</taxon>
        <taxon>Thoracica</taxon>
        <taxon>Thoracicalcarea</taxon>
        <taxon>Balanomorpha</taxon>
        <taxon>Balanoidea</taxon>
        <taxon>Balanidae</taxon>
        <taxon>Amphibalaninae</taxon>
        <taxon>Amphibalanus</taxon>
    </lineage>
</organism>
<feature type="compositionally biased region" description="Low complexity" evidence="4">
    <location>
        <begin position="994"/>
        <end position="1008"/>
    </location>
</feature>
<keyword evidence="5" id="KW-1133">Transmembrane helix</keyword>
<dbReference type="EMBL" id="VIIS01001793">
    <property type="protein sequence ID" value="KAF0292801.1"/>
    <property type="molecule type" value="Genomic_DNA"/>
</dbReference>
<dbReference type="PROSITE" id="PS50835">
    <property type="entry name" value="IG_LIKE"/>
    <property type="match status" value="4"/>
</dbReference>